<evidence type="ECO:0000313" key="8">
    <source>
        <dbReference type="EMBL" id="MCR2745894.1"/>
    </source>
</evidence>
<comment type="catalytic activity">
    <reaction evidence="7">
        <text>hydrogencarbonate + H(+) = CO2 + H2O</text>
        <dbReference type="Rhea" id="RHEA:10748"/>
        <dbReference type="ChEBI" id="CHEBI:15377"/>
        <dbReference type="ChEBI" id="CHEBI:15378"/>
        <dbReference type="ChEBI" id="CHEBI:16526"/>
        <dbReference type="ChEBI" id="CHEBI:17544"/>
        <dbReference type="EC" id="4.2.1.1"/>
    </reaction>
</comment>
<accession>A0ABT1XIH5</accession>
<dbReference type="NCBIfam" id="NF007756">
    <property type="entry name" value="PRK10437.1"/>
    <property type="match status" value="1"/>
</dbReference>
<evidence type="ECO:0000256" key="4">
    <source>
        <dbReference type="ARBA" id="ARBA00022723"/>
    </source>
</evidence>
<evidence type="ECO:0000313" key="9">
    <source>
        <dbReference type="Proteomes" id="UP001165267"/>
    </source>
</evidence>
<comment type="caution">
    <text evidence="8">The sequence shown here is derived from an EMBL/GenBank/DDBJ whole genome shotgun (WGS) entry which is preliminary data.</text>
</comment>
<sequence length="219" mass="24718">MSDNLSNLLDANRAWAAAQVDKDPEFFKRLENQQSPEYFWIGCSDSRVPANTIVNLQPGEVFVHRNVANQVFHGDLNGQSATQFAVEILKVKHIIVCGHYGCSGVRMAMRGDRVGLADAWVRPIHQLARRHGLVTCDIDHEQSYLDQLCELNVIEQVKHLCESTLIEDAWDRGQTLTVHGWLYSLKDGIVRNLQISISSRAEIDQKYTGAVASLKKRYS</sequence>
<dbReference type="InterPro" id="IPR001765">
    <property type="entry name" value="Carbonic_anhydrase"/>
</dbReference>
<dbReference type="Gene3D" id="3.40.1050.10">
    <property type="entry name" value="Carbonic anhydrase"/>
    <property type="match status" value="1"/>
</dbReference>
<gene>
    <name evidence="8" type="primary">can</name>
    <name evidence="8" type="ORF">NSP04_04455</name>
</gene>
<name>A0ABT1XIH5_9BURK</name>
<dbReference type="PANTHER" id="PTHR11002:SF76">
    <property type="entry name" value="CARBONIC ANHYDRASE"/>
    <property type="match status" value="1"/>
</dbReference>
<evidence type="ECO:0000256" key="7">
    <source>
        <dbReference type="ARBA" id="ARBA00048348"/>
    </source>
</evidence>
<keyword evidence="4" id="KW-0479">Metal-binding</keyword>
<organism evidence="8 9">
    <name type="scientific">Limnobacter parvus</name>
    <dbReference type="NCBI Taxonomy" id="2939690"/>
    <lineage>
        <taxon>Bacteria</taxon>
        <taxon>Pseudomonadati</taxon>
        <taxon>Pseudomonadota</taxon>
        <taxon>Betaproteobacteria</taxon>
        <taxon>Burkholderiales</taxon>
        <taxon>Burkholderiaceae</taxon>
        <taxon>Limnobacter</taxon>
    </lineage>
</organism>
<dbReference type="Proteomes" id="UP001165267">
    <property type="component" value="Unassembled WGS sequence"/>
</dbReference>
<evidence type="ECO:0000256" key="5">
    <source>
        <dbReference type="ARBA" id="ARBA00022833"/>
    </source>
</evidence>
<evidence type="ECO:0000256" key="6">
    <source>
        <dbReference type="ARBA" id="ARBA00023239"/>
    </source>
</evidence>
<keyword evidence="9" id="KW-1185">Reference proteome</keyword>
<comment type="cofactor">
    <cofactor evidence="1">
        <name>Zn(2+)</name>
        <dbReference type="ChEBI" id="CHEBI:29105"/>
    </cofactor>
</comment>
<keyword evidence="6" id="KW-0456">Lyase</keyword>
<protein>
    <recommendedName>
        <fullName evidence="3">carbonic anhydrase</fullName>
        <ecNumber evidence="3">4.2.1.1</ecNumber>
    </recommendedName>
</protein>
<comment type="similarity">
    <text evidence="2">Belongs to the beta-class carbonic anhydrase family.</text>
</comment>
<dbReference type="InterPro" id="IPR036874">
    <property type="entry name" value="Carbonic_anhydrase_sf"/>
</dbReference>
<dbReference type="SMART" id="SM00947">
    <property type="entry name" value="Pro_CA"/>
    <property type="match status" value="1"/>
</dbReference>
<dbReference type="CDD" id="cd00883">
    <property type="entry name" value="beta_CA_cladeA"/>
    <property type="match status" value="1"/>
</dbReference>
<evidence type="ECO:0000256" key="3">
    <source>
        <dbReference type="ARBA" id="ARBA00012925"/>
    </source>
</evidence>
<dbReference type="EC" id="4.2.1.1" evidence="3"/>
<dbReference type="PROSITE" id="PS00704">
    <property type="entry name" value="PROK_CO2_ANHYDRASE_1"/>
    <property type="match status" value="1"/>
</dbReference>
<dbReference type="PANTHER" id="PTHR11002">
    <property type="entry name" value="CARBONIC ANHYDRASE"/>
    <property type="match status" value="1"/>
</dbReference>
<proteinExistence type="inferred from homology"/>
<reference evidence="8" key="1">
    <citation type="submission" date="2022-07" db="EMBL/GenBank/DDBJ databases">
        <authorList>
            <person name="Xamxidin M."/>
        </authorList>
    </citation>
    <scope>NUCLEOTIDE SEQUENCE</scope>
    <source>
        <strain evidence="8">YS8-69</strain>
    </source>
</reference>
<evidence type="ECO:0000256" key="2">
    <source>
        <dbReference type="ARBA" id="ARBA00006217"/>
    </source>
</evidence>
<dbReference type="EMBL" id="JANKHG010000014">
    <property type="protein sequence ID" value="MCR2745894.1"/>
    <property type="molecule type" value="Genomic_DNA"/>
</dbReference>
<dbReference type="RefSeq" id="WP_257511122.1">
    <property type="nucleotide sequence ID" value="NZ_JANKHG010000014.1"/>
</dbReference>
<evidence type="ECO:0000256" key="1">
    <source>
        <dbReference type="ARBA" id="ARBA00001947"/>
    </source>
</evidence>
<dbReference type="InterPro" id="IPR015892">
    <property type="entry name" value="Carbonic_anhydrase_CS"/>
</dbReference>
<dbReference type="Pfam" id="PF00484">
    <property type="entry name" value="Pro_CA"/>
    <property type="match status" value="1"/>
</dbReference>
<dbReference type="SUPFAM" id="SSF53056">
    <property type="entry name" value="beta-carbonic anhydrase, cab"/>
    <property type="match status" value="1"/>
</dbReference>
<keyword evidence="5" id="KW-0862">Zinc</keyword>